<dbReference type="EnsemblPlants" id="KEH33575">
    <property type="protein sequence ID" value="KEH33575"/>
    <property type="gene ID" value="MTR_3g048283"/>
</dbReference>
<accession>A0A072V5W8</accession>
<dbReference type="HOGENOM" id="CLU_2853055_0_0_1"/>
<reference evidence="1 3" key="2">
    <citation type="journal article" date="2014" name="BMC Genomics">
        <title>An improved genome release (version Mt4.0) for the model legume Medicago truncatula.</title>
        <authorList>
            <person name="Tang H."/>
            <person name="Krishnakumar V."/>
            <person name="Bidwell S."/>
            <person name="Rosen B."/>
            <person name="Chan A."/>
            <person name="Zhou S."/>
            <person name="Gentzbittel L."/>
            <person name="Childs K.L."/>
            <person name="Yandell M."/>
            <person name="Gundlach H."/>
            <person name="Mayer K.F."/>
            <person name="Schwartz D.C."/>
            <person name="Town C.D."/>
        </authorList>
    </citation>
    <scope>GENOME REANNOTATION</scope>
    <source>
        <strain evidence="1">A17</strain>
        <strain evidence="2 3">cv. Jemalong A17</strain>
    </source>
</reference>
<dbReference type="EMBL" id="CM001219">
    <property type="protein sequence ID" value="KEH33575.1"/>
    <property type="molecule type" value="Genomic_DNA"/>
</dbReference>
<proteinExistence type="predicted"/>
<sequence>MAMVMSTIPFDELAQICAKLFDVEAAAETDGFVGTGTYPKIFAPLVFVVFKSDELVLQFNLDIKY</sequence>
<dbReference type="AlphaFoldDB" id="A0A072V5W8"/>
<evidence type="ECO:0000313" key="1">
    <source>
        <dbReference type="EMBL" id="KEH33575.1"/>
    </source>
</evidence>
<name>A0A072V5W8_MEDTR</name>
<reference evidence="2" key="3">
    <citation type="submission" date="2015-04" db="UniProtKB">
        <authorList>
            <consortium name="EnsemblPlants"/>
        </authorList>
    </citation>
    <scope>IDENTIFICATION</scope>
    <source>
        <strain evidence="2">cv. Jemalong A17</strain>
    </source>
</reference>
<evidence type="ECO:0000313" key="2">
    <source>
        <dbReference type="EnsemblPlants" id="KEH33575"/>
    </source>
</evidence>
<protein>
    <submittedName>
        <fullName evidence="1 2">Uncharacterized protein</fullName>
    </submittedName>
</protein>
<gene>
    <name evidence="1" type="ordered locus">MTR_3g048283</name>
</gene>
<evidence type="ECO:0000313" key="3">
    <source>
        <dbReference type="Proteomes" id="UP000002051"/>
    </source>
</evidence>
<dbReference type="Proteomes" id="UP000002051">
    <property type="component" value="Chromosome 3"/>
</dbReference>
<organism evidence="1 3">
    <name type="scientific">Medicago truncatula</name>
    <name type="common">Barrel medic</name>
    <name type="synonym">Medicago tribuloides</name>
    <dbReference type="NCBI Taxonomy" id="3880"/>
    <lineage>
        <taxon>Eukaryota</taxon>
        <taxon>Viridiplantae</taxon>
        <taxon>Streptophyta</taxon>
        <taxon>Embryophyta</taxon>
        <taxon>Tracheophyta</taxon>
        <taxon>Spermatophyta</taxon>
        <taxon>Magnoliopsida</taxon>
        <taxon>eudicotyledons</taxon>
        <taxon>Gunneridae</taxon>
        <taxon>Pentapetalae</taxon>
        <taxon>rosids</taxon>
        <taxon>fabids</taxon>
        <taxon>Fabales</taxon>
        <taxon>Fabaceae</taxon>
        <taxon>Papilionoideae</taxon>
        <taxon>50 kb inversion clade</taxon>
        <taxon>NPAAA clade</taxon>
        <taxon>Hologalegina</taxon>
        <taxon>IRL clade</taxon>
        <taxon>Trifolieae</taxon>
        <taxon>Medicago</taxon>
    </lineage>
</organism>
<keyword evidence="3" id="KW-1185">Reference proteome</keyword>
<reference evidence="1 3" key="1">
    <citation type="journal article" date="2011" name="Nature">
        <title>The Medicago genome provides insight into the evolution of rhizobial symbioses.</title>
        <authorList>
            <person name="Young N.D."/>
            <person name="Debelle F."/>
            <person name="Oldroyd G.E."/>
            <person name="Geurts R."/>
            <person name="Cannon S.B."/>
            <person name="Udvardi M.K."/>
            <person name="Benedito V.A."/>
            <person name="Mayer K.F."/>
            <person name="Gouzy J."/>
            <person name="Schoof H."/>
            <person name="Van de Peer Y."/>
            <person name="Proost S."/>
            <person name="Cook D.R."/>
            <person name="Meyers B.C."/>
            <person name="Spannagl M."/>
            <person name="Cheung F."/>
            <person name="De Mita S."/>
            <person name="Krishnakumar V."/>
            <person name="Gundlach H."/>
            <person name="Zhou S."/>
            <person name="Mudge J."/>
            <person name="Bharti A.K."/>
            <person name="Murray J.D."/>
            <person name="Naoumkina M.A."/>
            <person name="Rosen B."/>
            <person name="Silverstein K.A."/>
            <person name="Tang H."/>
            <person name="Rombauts S."/>
            <person name="Zhao P.X."/>
            <person name="Zhou P."/>
            <person name="Barbe V."/>
            <person name="Bardou P."/>
            <person name="Bechner M."/>
            <person name="Bellec A."/>
            <person name="Berger A."/>
            <person name="Berges H."/>
            <person name="Bidwell S."/>
            <person name="Bisseling T."/>
            <person name="Choisne N."/>
            <person name="Couloux A."/>
            <person name="Denny R."/>
            <person name="Deshpande S."/>
            <person name="Dai X."/>
            <person name="Doyle J.J."/>
            <person name="Dudez A.M."/>
            <person name="Farmer A.D."/>
            <person name="Fouteau S."/>
            <person name="Franken C."/>
            <person name="Gibelin C."/>
            <person name="Gish J."/>
            <person name="Goldstein S."/>
            <person name="Gonzalez A.J."/>
            <person name="Green P.J."/>
            <person name="Hallab A."/>
            <person name="Hartog M."/>
            <person name="Hua A."/>
            <person name="Humphray S.J."/>
            <person name="Jeong D.H."/>
            <person name="Jing Y."/>
            <person name="Jocker A."/>
            <person name="Kenton S.M."/>
            <person name="Kim D.J."/>
            <person name="Klee K."/>
            <person name="Lai H."/>
            <person name="Lang C."/>
            <person name="Lin S."/>
            <person name="Macmil S.L."/>
            <person name="Magdelenat G."/>
            <person name="Matthews L."/>
            <person name="McCorrison J."/>
            <person name="Monaghan E.L."/>
            <person name="Mun J.H."/>
            <person name="Najar F.Z."/>
            <person name="Nicholson C."/>
            <person name="Noirot C."/>
            <person name="O'Bleness M."/>
            <person name="Paule C.R."/>
            <person name="Poulain J."/>
            <person name="Prion F."/>
            <person name="Qin B."/>
            <person name="Qu C."/>
            <person name="Retzel E.F."/>
            <person name="Riddle C."/>
            <person name="Sallet E."/>
            <person name="Samain S."/>
            <person name="Samson N."/>
            <person name="Sanders I."/>
            <person name="Saurat O."/>
            <person name="Scarpelli C."/>
            <person name="Schiex T."/>
            <person name="Segurens B."/>
            <person name="Severin A.J."/>
            <person name="Sherrier D.J."/>
            <person name="Shi R."/>
            <person name="Sims S."/>
            <person name="Singer S.R."/>
            <person name="Sinharoy S."/>
            <person name="Sterck L."/>
            <person name="Viollet A."/>
            <person name="Wang B.B."/>
            <person name="Wang K."/>
            <person name="Wang M."/>
            <person name="Wang X."/>
            <person name="Warfsmann J."/>
            <person name="Weissenbach J."/>
            <person name="White D.D."/>
            <person name="White J.D."/>
            <person name="Wiley G.B."/>
            <person name="Wincker P."/>
            <person name="Xing Y."/>
            <person name="Yang L."/>
            <person name="Yao Z."/>
            <person name="Ying F."/>
            <person name="Zhai J."/>
            <person name="Zhou L."/>
            <person name="Zuber A."/>
            <person name="Denarie J."/>
            <person name="Dixon R.A."/>
            <person name="May G.D."/>
            <person name="Schwartz D.C."/>
            <person name="Rogers J."/>
            <person name="Quetier F."/>
            <person name="Town C.D."/>
            <person name="Roe B.A."/>
        </authorList>
    </citation>
    <scope>NUCLEOTIDE SEQUENCE [LARGE SCALE GENOMIC DNA]</scope>
    <source>
        <strain evidence="1">A17</strain>
        <strain evidence="2 3">cv. Jemalong A17</strain>
    </source>
</reference>